<name>A0A7E4ZZS2_PANRE</name>
<sequence>MSNNIVLKRFTYDWLIRFAELHPFQLYDYHDDEAGPIPQGAYNPLDSKYAKISPLFTTLINRYMPYIYQTRELFVEEGIIQEDKLPSNNKTKVYACECLELGDIVPGSISSLQAKRVTFFYSGQLSFYHSHSIQCIYTADELKYLLKSCPFGKVFFGIGIFDKPTMFSEIWPLLKKFTKICLDIENLNYGENVATVLRENQVFPDMLILQKLNVSDKAVLDIIDYNLSLPESIKEFRLRFLEPKPLPFYDTIVAKFASAGYQIGQCSKPETKFTGMEMMVRDNTIDFQSSSEGIYHIM</sequence>
<reference evidence="1" key="1">
    <citation type="journal article" date="2013" name="Genetics">
        <title>The draft genome and transcriptome of Panagrellus redivivus are shaped by the harsh demands of a free-living lifestyle.</title>
        <authorList>
            <person name="Srinivasan J."/>
            <person name="Dillman A.R."/>
            <person name="Macchietto M.G."/>
            <person name="Heikkinen L."/>
            <person name="Lakso M."/>
            <person name="Fracchia K.M."/>
            <person name="Antoshechkin I."/>
            <person name="Mortazavi A."/>
            <person name="Wong G."/>
            <person name="Sternberg P.W."/>
        </authorList>
    </citation>
    <scope>NUCLEOTIDE SEQUENCE [LARGE SCALE GENOMIC DNA]</scope>
    <source>
        <strain evidence="1">MT8872</strain>
    </source>
</reference>
<protein>
    <submittedName>
        <fullName evidence="2">FTH domain-containing protein</fullName>
    </submittedName>
</protein>
<keyword evidence="1" id="KW-1185">Reference proteome</keyword>
<accession>A0A7E4ZZS2</accession>
<dbReference type="WBParaSite" id="Pan_g5972.t1">
    <property type="protein sequence ID" value="Pan_g5972.t1"/>
    <property type="gene ID" value="Pan_g5972"/>
</dbReference>
<evidence type="ECO:0000313" key="2">
    <source>
        <dbReference type="WBParaSite" id="Pan_g5972.t1"/>
    </source>
</evidence>
<dbReference type="AlphaFoldDB" id="A0A7E4ZZS2"/>
<organism evidence="1 2">
    <name type="scientific">Panagrellus redivivus</name>
    <name type="common">Microworm</name>
    <dbReference type="NCBI Taxonomy" id="6233"/>
    <lineage>
        <taxon>Eukaryota</taxon>
        <taxon>Metazoa</taxon>
        <taxon>Ecdysozoa</taxon>
        <taxon>Nematoda</taxon>
        <taxon>Chromadorea</taxon>
        <taxon>Rhabditida</taxon>
        <taxon>Tylenchina</taxon>
        <taxon>Panagrolaimomorpha</taxon>
        <taxon>Panagrolaimoidea</taxon>
        <taxon>Panagrolaimidae</taxon>
        <taxon>Panagrellus</taxon>
    </lineage>
</organism>
<evidence type="ECO:0000313" key="1">
    <source>
        <dbReference type="Proteomes" id="UP000492821"/>
    </source>
</evidence>
<reference evidence="2" key="2">
    <citation type="submission" date="2020-10" db="UniProtKB">
        <authorList>
            <consortium name="WormBaseParasite"/>
        </authorList>
    </citation>
    <scope>IDENTIFICATION</scope>
</reference>
<dbReference type="Proteomes" id="UP000492821">
    <property type="component" value="Unassembled WGS sequence"/>
</dbReference>
<proteinExistence type="predicted"/>